<sequence length="244" mass="27439">MDHIEEQFTEMLASISITLSARQLEQFNLYFKLLVEWNEKMNLTGITERAAVYEKHFYDSMTLARAVDLREKTSLVDIGSGAGFPSIPIAIVYPHLKVTIIDSLAKRIRFLEEVTGQLGLSQVSCLHSRAEDAARLTEHRDQYDVATARAVARLAALNELCLPFVRTNGLFIAMKGSDIKEELIESEYSAGRLNAQLERVEKLQLPTEGADRHLIITKKFRPTPVTYPRKSGLPIKSPLVKPGK</sequence>
<dbReference type="PANTHER" id="PTHR31760:SF0">
    <property type="entry name" value="S-ADENOSYL-L-METHIONINE-DEPENDENT METHYLTRANSFERASES SUPERFAMILY PROTEIN"/>
    <property type="match status" value="1"/>
</dbReference>
<dbReference type="Gene3D" id="3.40.50.150">
    <property type="entry name" value="Vaccinia Virus protein VP39"/>
    <property type="match status" value="1"/>
</dbReference>
<comment type="function">
    <text evidence="6">Specifically methylates the N7 position of guanine in position 535 of 16S rRNA.</text>
</comment>
<feature type="binding site" evidence="6">
    <location>
        <position position="79"/>
    </location>
    <ligand>
        <name>S-adenosyl-L-methionine</name>
        <dbReference type="ChEBI" id="CHEBI:59789"/>
    </ligand>
</feature>
<keyword evidence="4 6" id="KW-0808">Transferase</keyword>
<dbReference type="EMBL" id="CP119317">
    <property type="protein sequence ID" value="WEK54241.1"/>
    <property type="molecule type" value="Genomic_DNA"/>
</dbReference>
<feature type="binding site" evidence="6">
    <location>
        <position position="149"/>
    </location>
    <ligand>
        <name>S-adenosyl-L-methionine</name>
        <dbReference type="ChEBI" id="CHEBI:59789"/>
    </ligand>
</feature>
<dbReference type="PANTHER" id="PTHR31760">
    <property type="entry name" value="S-ADENOSYL-L-METHIONINE-DEPENDENT METHYLTRANSFERASES SUPERFAMILY PROTEIN"/>
    <property type="match status" value="1"/>
</dbReference>
<evidence type="ECO:0000313" key="7">
    <source>
        <dbReference type="EMBL" id="WEK54241.1"/>
    </source>
</evidence>
<keyword evidence="8" id="KW-1185">Reference proteome</keyword>
<dbReference type="GO" id="GO:0070043">
    <property type="term" value="F:rRNA (guanine-N7-)-methyltransferase activity"/>
    <property type="evidence" value="ECO:0007669"/>
    <property type="project" value="UniProtKB-UniRule"/>
</dbReference>
<evidence type="ECO:0000313" key="8">
    <source>
        <dbReference type="Proteomes" id="UP001178662"/>
    </source>
</evidence>
<evidence type="ECO:0000256" key="6">
    <source>
        <dbReference type="HAMAP-Rule" id="MF_00074"/>
    </source>
</evidence>
<evidence type="ECO:0000256" key="5">
    <source>
        <dbReference type="ARBA" id="ARBA00022691"/>
    </source>
</evidence>
<dbReference type="InterPro" id="IPR003682">
    <property type="entry name" value="rRNA_ssu_MeTfrase_G"/>
</dbReference>
<accession>A0AA95EWH0</accession>
<keyword evidence="5 6" id="KW-0949">S-adenosyl-L-methionine</keyword>
<reference evidence="7" key="1">
    <citation type="submission" date="2023-03" db="EMBL/GenBank/DDBJ databases">
        <title>Andean soil-derived lignocellulolytic bacterial consortium as a source of novel taxa and putative plastic-active enzymes.</title>
        <authorList>
            <person name="Diaz-Garcia L."/>
            <person name="Chuvochina M."/>
            <person name="Feuerriegel G."/>
            <person name="Bunk B."/>
            <person name="Sproer C."/>
            <person name="Streit W.R."/>
            <person name="Rodriguez L.M."/>
            <person name="Overmann J."/>
            <person name="Jimenez D.J."/>
        </authorList>
    </citation>
    <scope>NUCLEOTIDE SEQUENCE</scope>
    <source>
        <strain evidence="7">MAG 2441</strain>
    </source>
</reference>
<protein>
    <recommendedName>
        <fullName evidence="6">Ribosomal RNA small subunit methyltransferase G</fullName>
        <ecNumber evidence="6">2.1.1.-</ecNumber>
    </recommendedName>
    <alternativeName>
        <fullName evidence="6">16S rRNA 7-methylguanosine methyltransferase</fullName>
        <shortName evidence="6">16S rRNA m7G methyltransferase</shortName>
    </alternativeName>
</protein>
<comment type="caution">
    <text evidence="6">Lacks conserved residue(s) required for the propagation of feature annotation.</text>
</comment>
<dbReference type="Pfam" id="PF02527">
    <property type="entry name" value="GidB"/>
    <property type="match status" value="1"/>
</dbReference>
<dbReference type="HAMAP" id="MF_00074">
    <property type="entry name" value="16SrRNA_methyltr_G"/>
    <property type="match status" value="1"/>
</dbReference>
<dbReference type="SUPFAM" id="SSF53335">
    <property type="entry name" value="S-adenosyl-L-methionine-dependent methyltransferases"/>
    <property type="match status" value="1"/>
</dbReference>
<dbReference type="FunFam" id="3.40.50.150:FF:000041">
    <property type="entry name" value="Ribosomal RNA small subunit methyltransferase G"/>
    <property type="match status" value="1"/>
</dbReference>
<feature type="binding site" evidence="6">
    <location>
        <begin position="130"/>
        <end position="131"/>
    </location>
    <ligand>
        <name>S-adenosyl-L-methionine</name>
        <dbReference type="ChEBI" id="CHEBI:59789"/>
    </ligand>
</feature>
<dbReference type="EC" id="2.1.1.-" evidence="6"/>
<dbReference type="InterPro" id="IPR029063">
    <property type="entry name" value="SAM-dependent_MTases_sf"/>
</dbReference>
<dbReference type="GO" id="GO:0005829">
    <property type="term" value="C:cytosol"/>
    <property type="evidence" value="ECO:0007669"/>
    <property type="project" value="TreeGrafter"/>
</dbReference>
<feature type="binding site" evidence="6">
    <location>
        <position position="84"/>
    </location>
    <ligand>
        <name>S-adenosyl-L-methionine</name>
        <dbReference type="ChEBI" id="CHEBI:59789"/>
    </ligand>
</feature>
<organism evidence="7 8">
    <name type="scientific">Candidatus Cohnella colombiensis</name>
    <dbReference type="NCBI Taxonomy" id="3121368"/>
    <lineage>
        <taxon>Bacteria</taxon>
        <taxon>Bacillati</taxon>
        <taxon>Bacillota</taxon>
        <taxon>Bacilli</taxon>
        <taxon>Bacillales</taxon>
        <taxon>Paenibacillaceae</taxon>
        <taxon>Cohnella</taxon>
    </lineage>
</organism>
<dbReference type="PIRSF" id="PIRSF003078">
    <property type="entry name" value="GidB"/>
    <property type="match status" value="1"/>
</dbReference>
<keyword evidence="3 6" id="KW-0489">Methyltransferase</keyword>
<evidence type="ECO:0000256" key="2">
    <source>
        <dbReference type="ARBA" id="ARBA00022552"/>
    </source>
</evidence>
<dbReference type="AlphaFoldDB" id="A0AA95EWH0"/>
<dbReference type="Proteomes" id="UP001178662">
    <property type="component" value="Chromosome"/>
</dbReference>
<comment type="similarity">
    <text evidence="6">Belongs to the methyltransferase superfamily. RNA methyltransferase RsmG family.</text>
</comment>
<comment type="subcellular location">
    <subcellularLocation>
        <location evidence="6">Cytoplasm</location>
    </subcellularLocation>
</comment>
<gene>
    <name evidence="6 7" type="primary">rsmG</name>
    <name evidence="7" type="ORF">P0Y55_17050</name>
</gene>
<proteinExistence type="inferred from homology"/>
<evidence type="ECO:0000256" key="1">
    <source>
        <dbReference type="ARBA" id="ARBA00022490"/>
    </source>
</evidence>
<name>A0AA95EWH0_9BACL</name>
<evidence type="ECO:0000256" key="4">
    <source>
        <dbReference type="ARBA" id="ARBA00022679"/>
    </source>
</evidence>
<keyword evidence="1 6" id="KW-0963">Cytoplasm</keyword>
<dbReference type="NCBIfam" id="TIGR00138">
    <property type="entry name" value="rsmG_gidB"/>
    <property type="match status" value="1"/>
</dbReference>
<evidence type="ECO:0000256" key="3">
    <source>
        <dbReference type="ARBA" id="ARBA00022603"/>
    </source>
</evidence>
<keyword evidence="2 6" id="KW-0698">rRNA processing</keyword>